<sequence length="125" mass="14161">MHYKDSVHSVSPNPVKTKSTPGMLTWKFYYPEYQYQVCSLNAGTPIYWPYELGCLDPDGTCWVGAGTTACGHESKISRSFAEYEAYFMDRYVNMGFLLGQLLLGIIPRLQSIPLCIAPTMIKYLN</sequence>
<keyword evidence="2" id="KW-1185">Reference proteome</keyword>
<dbReference type="Proteomes" id="UP001164250">
    <property type="component" value="Chromosome 6"/>
</dbReference>
<gene>
    <name evidence="1" type="ORF">Patl1_15164</name>
</gene>
<name>A0ACC1BAR8_9ROSI</name>
<dbReference type="EMBL" id="CM047902">
    <property type="protein sequence ID" value="KAJ0095941.1"/>
    <property type="molecule type" value="Genomic_DNA"/>
</dbReference>
<organism evidence="1 2">
    <name type="scientific">Pistacia atlantica</name>
    <dbReference type="NCBI Taxonomy" id="434234"/>
    <lineage>
        <taxon>Eukaryota</taxon>
        <taxon>Viridiplantae</taxon>
        <taxon>Streptophyta</taxon>
        <taxon>Embryophyta</taxon>
        <taxon>Tracheophyta</taxon>
        <taxon>Spermatophyta</taxon>
        <taxon>Magnoliopsida</taxon>
        <taxon>eudicotyledons</taxon>
        <taxon>Gunneridae</taxon>
        <taxon>Pentapetalae</taxon>
        <taxon>rosids</taxon>
        <taxon>malvids</taxon>
        <taxon>Sapindales</taxon>
        <taxon>Anacardiaceae</taxon>
        <taxon>Pistacia</taxon>
    </lineage>
</organism>
<protein>
    <submittedName>
        <fullName evidence="1">Uncharacterized protein</fullName>
    </submittedName>
</protein>
<evidence type="ECO:0000313" key="2">
    <source>
        <dbReference type="Proteomes" id="UP001164250"/>
    </source>
</evidence>
<reference evidence="2" key="1">
    <citation type="journal article" date="2023" name="G3 (Bethesda)">
        <title>Genome assembly and association tests identify interacting loci associated with vigor, precocity, and sex in interspecific pistachio rootstocks.</title>
        <authorList>
            <person name="Palmer W."/>
            <person name="Jacygrad E."/>
            <person name="Sagayaradj S."/>
            <person name="Cavanaugh K."/>
            <person name="Han R."/>
            <person name="Bertier L."/>
            <person name="Beede B."/>
            <person name="Kafkas S."/>
            <person name="Golino D."/>
            <person name="Preece J."/>
            <person name="Michelmore R."/>
        </authorList>
    </citation>
    <scope>NUCLEOTIDE SEQUENCE [LARGE SCALE GENOMIC DNA]</scope>
</reference>
<accession>A0ACC1BAR8</accession>
<comment type="caution">
    <text evidence="1">The sequence shown here is derived from an EMBL/GenBank/DDBJ whole genome shotgun (WGS) entry which is preliminary data.</text>
</comment>
<evidence type="ECO:0000313" key="1">
    <source>
        <dbReference type="EMBL" id="KAJ0095941.1"/>
    </source>
</evidence>
<proteinExistence type="predicted"/>